<evidence type="ECO:0000313" key="1">
    <source>
        <dbReference type="EMBL" id="JAE39627.1"/>
    </source>
</evidence>
<reference evidence="1" key="2">
    <citation type="journal article" date="2015" name="Data Brief">
        <title>Shoot transcriptome of the giant reed, Arundo donax.</title>
        <authorList>
            <person name="Barrero R.A."/>
            <person name="Guerrero F.D."/>
            <person name="Moolhuijzen P."/>
            <person name="Goolsby J.A."/>
            <person name="Tidwell J."/>
            <person name="Bellgard S.E."/>
            <person name="Bellgard M.I."/>
        </authorList>
    </citation>
    <scope>NUCLEOTIDE SEQUENCE</scope>
    <source>
        <tissue evidence="1">Shoot tissue taken approximately 20 cm above the soil surface</tissue>
    </source>
</reference>
<dbReference type="AlphaFoldDB" id="A0A0A9HSG3"/>
<dbReference type="EMBL" id="GBRH01158269">
    <property type="protein sequence ID" value="JAE39627.1"/>
    <property type="molecule type" value="Transcribed_RNA"/>
</dbReference>
<proteinExistence type="predicted"/>
<name>A0A0A9HSG3_ARUDO</name>
<organism evidence="1">
    <name type="scientific">Arundo donax</name>
    <name type="common">Giant reed</name>
    <name type="synonym">Donax arundinaceus</name>
    <dbReference type="NCBI Taxonomy" id="35708"/>
    <lineage>
        <taxon>Eukaryota</taxon>
        <taxon>Viridiplantae</taxon>
        <taxon>Streptophyta</taxon>
        <taxon>Embryophyta</taxon>
        <taxon>Tracheophyta</taxon>
        <taxon>Spermatophyta</taxon>
        <taxon>Magnoliopsida</taxon>
        <taxon>Liliopsida</taxon>
        <taxon>Poales</taxon>
        <taxon>Poaceae</taxon>
        <taxon>PACMAD clade</taxon>
        <taxon>Arundinoideae</taxon>
        <taxon>Arundineae</taxon>
        <taxon>Arundo</taxon>
    </lineage>
</organism>
<reference evidence="1" key="1">
    <citation type="submission" date="2014-09" db="EMBL/GenBank/DDBJ databases">
        <authorList>
            <person name="Magalhaes I.L.F."/>
            <person name="Oliveira U."/>
            <person name="Santos F.R."/>
            <person name="Vidigal T.H.D.A."/>
            <person name="Brescovit A.D."/>
            <person name="Santos A.J."/>
        </authorList>
    </citation>
    <scope>NUCLEOTIDE SEQUENCE</scope>
    <source>
        <tissue evidence="1">Shoot tissue taken approximately 20 cm above the soil surface</tissue>
    </source>
</reference>
<protein>
    <submittedName>
        <fullName evidence="1">Uncharacterized protein</fullName>
    </submittedName>
</protein>
<accession>A0A0A9HSG3</accession>
<sequence length="47" mass="5872">MQRRSLSDYHLKLIIQMYFRHRHHLVRLHCMAITLMHSASRLQRIWS</sequence>